<evidence type="ECO:0000256" key="1">
    <source>
        <dbReference type="SAM" id="MobiDB-lite"/>
    </source>
</evidence>
<evidence type="ECO:0000313" key="2">
    <source>
        <dbReference type="EMBL" id="DAD26073.1"/>
    </source>
</evidence>
<reference evidence="2 3" key="1">
    <citation type="journal article" date="2020" name="Mol. Biol. Evol.">
        <title>Distinct Expression and Methylation Patterns for Genes with Different Fates following a Single Whole-Genome Duplication in Flowering Plants.</title>
        <authorList>
            <person name="Shi T."/>
            <person name="Rahmani R.S."/>
            <person name="Gugger P.F."/>
            <person name="Wang M."/>
            <person name="Li H."/>
            <person name="Zhang Y."/>
            <person name="Li Z."/>
            <person name="Wang Q."/>
            <person name="Van de Peer Y."/>
            <person name="Marchal K."/>
            <person name="Chen J."/>
        </authorList>
    </citation>
    <scope>NUCLEOTIDE SEQUENCE [LARGE SCALE GENOMIC DNA]</scope>
    <source>
        <tissue evidence="2">Leaf</tissue>
    </source>
</reference>
<comment type="caution">
    <text evidence="2">The sequence shown here is derived from an EMBL/GenBank/DDBJ whole genome shotgun (WGS) entry which is preliminary data.</text>
</comment>
<feature type="compositionally biased region" description="Polar residues" evidence="1">
    <location>
        <begin position="10"/>
        <end position="23"/>
    </location>
</feature>
<feature type="region of interest" description="Disordered" evidence="1">
    <location>
        <begin position="1"/>
        <end position="23"/>
    </location>
</feature>
<keyword evidence="3" id="KW-1185">Reference proteome</keyword>
<name>A0A822Y286_NELNU</name>
<sequence>MSKGMKFRINPTTQQVKRSFSLA</sequence>
<dbReference type="EMBL" id="DUZY01000002">
    <property type="protein sequence ID" value="DAD26073.1"/>
    <property type="molecule type" value="Genomic_DNA"/>
</dbReference>
<organism evidence="2 3">
    <name type="scientific">Nelumbo nucifera</name>
    <name type="common">Sacred lotus</name>
    <dbReference type="NCBI Taxonomy" id="4432"/>
    <lineage>
        <taxon>Eukaryota</taxon>
        <taxon>Viridiplantae</taxon>
        <taxon>Streptophyta</taxon>
        <taxon>Embryophyta</taxon>
        <taxon>Tracheophyta</taxon>
        <taxon>Spermatophyta</taxon>
        <taxon>Magnoliopsida</taxon>
        <taxon>Proteales</taxon>
        <taxon>Nelumbonaceae</taxon>
        <taxon>Nelumbo</taxon>
    </lineage>
</organism>
<dbReference type="AlphaFoldDB" id="A0A822Y286"/>
<evidence type="ECO:0000313" key="3">
    <source>
        <dbReference type="Proteomes" id="UP000607653"/>
    </source>
</evidence>
<protein>
    <submittedName>
        <fullName evidence="2">Uncharacterized protein</fullName>
    </submittedName>
</protein>
<dbReference type="Proteomes" id="UP000607653">
    <property type="component" value="Unassembled WGS sequence"/>
</dbReference>
<gene>
    <name evidence="2" type="ORF">HUJ06_027541</name>
</gene>
<proteinExistence type="predicted"/>
<accession>A0A822Y286</accession>